<feature type="compositionally biased region" description="Polar residues" evidence="1">
    <location>
        <begin position="54"/>
        <end position="63"/>
    </location>
</feature>
<accession>A0ABQ5DWQ7</accession>
<feature type="compositionally biased region" description="Basic and acidic residues" evidence="1">
    <location>
        <begin position="83"/>
        <end position="99"/>
    </location>
</feature>
<reference evidence="2" key="2">
    <citation type="submission" date="2022-01" db="EMBL/GenBank/DDBJ databases">
        <authorList>
            <person name="Yamashiro T."/>
            <person name="Shiraishi A."/>
            <person name="Satake H."/>
            <person name="Nakayama K."/>
        </authorList>
    </citation>
    <scope>NUCLEOTIDE SEQUENCE</scope>
</reference>
<evidence type="ECO:0000313" key="2">
    <source>
        <dbReference type="EMBL" id="GJT41289.1"/>
    </source>
</evidence>
<reference evidence="2" key="1">
    <citation type="journal article" date="2022" name="Int. J. Mol. Sci.">
        <title>Draft Genome of Tanacetum Coccineum: Genomic Comparison of Closely Related Tanacetum-Family Plants.</title>
        <authorList>
            <person name="Yamashiro T."/>
            <person name="Shiraishi A."/>
            <person name="Nakayama K."/>
            <person name="Satake H."/>
        </authorList>
    </citation>
    <scope>NUCLEOTIDE SEQUENCE</scope>
</reference>
<evidence type="ECO:0008006" key="4">
    <source>
        <dbReference type="Google" id="ProtNLM"/>
    </source>
</evidence>
<feature type="compositionally biased region" description="Basic and acidic residues" evidence="1">
    <location>
        <begin position="263"/>
        <end position="284"/>
    </location>
</feature>
<comment type="caution">
    <text evidence="2">The sequence shown here is derived from an EMBL/GenBank/DDBJ whole genome shotgun (WGS) entry which is preliminary data.</text>
</comment>
<feature type="region of interest" description="Disordered" evidence="1">
    <location>
        <begin position="1"/>
        <end position="138"/>
    </location>
</feature>
<dbReference type="Proteomes" id="UP001151760">
    <property type="component" value="Unassembled WGS sequence"/>
</dbReference>
<gene>
    <name evidence="2" type="ORF">Tco_0941154</name>
</gene>
<evidence type="ECO:0000256" key="1">
    <source>
        <dbReference type="SAM" id="MobiDB-lite"/>
    </source>
</evidence>
<dbReference type="EMBL" id="BQNB010015549">
    <property type="protein sequence ID" value="GJT41289.1"/>
    <property type="molecule type" value="Genomic_DNA"/>
</dbReference>
<name>A0ABQ5DWQ7_9ASTR</name>
<feature type="compositionally biased region" description="Basic and acidic residues" evidence="1">
    <location>
        <begin position="64"/>
        <end position="75"/>
    </location>
</feature>
<keyword evidence="3" id="KW-1185">Reference proteome</keyword>
<evidence type="ECO:0000313" key="3">
    <source>
        <dbReference type="Proteomes" id="UP001151760"/>
    </source>
</evidence>
<feature type="region of interest" description="Disordered" evidence="1">
    <location>
        <begin position="246"/>
        <end position="290"/>
    </location>
</feature>
<organism evidence="2 3">
    <name type="scientific">Tanacetum coccineum</name>
    <dbReference type="NCBI Taxonomy" id="301880"/>
    <lineage>
        <taxon>Eukaryota</taxon>
        <taxon>Viridiplantae</taxon>
        <taxon>Streptophyta</taxon>
        <taxon>Embryophyta</taxon>
        <taxon>Tracheophyta</taxon>
        <taxon>Spermatophyta</taxon>
        <taxon>Magnoliopsida</taxon>
        <taxon>eudicotyledons</taxon>
        <taxon>Gunneridae</taxon>
        <taxon>Pentapetalae</taxon>
        <taxon>asterids</taxon>
        <taxon>campanulids</taxon>
        <taxon>Asterales</taxon>
        <taxon>Asteraceae</taxon>
        <taxon>Asteroideae</taxon>
        <taxon>Anthemideae</taxon>
        <taxon>Anthemidinae</taxon>
        <taxon>Tanacetum</taxon>
    </lineage>
</organism>
<proteinExistence type="predicted"/>
<protein>
    <recommendedName>
        <fullName evidence="4">Reverse transcriptase domain-containing protein</fullName>
    </recommendedName>
</protein>
<feature type="compositionally biased region" description="Polar residues" evidence="1">
    <location>
        <begin position="1"/>
        <end position="12"/>
    </location>
</feature>
<sequence>MREGSQNSSVGTLSARYRNPSKRPKMRECLKNNDGNVFVRLGHRRQSAFERFSDTYSPSTTKSGPDRENSRDRSHSRGRPHRRDSSSRDRPRSRDRSCSVEESYGNTCSSYEMGARHGYHSRDRDRSRSMKRGRPTDEEDLAVPWTCEEVDPFTPRIRNFKSSQKTRMPNNVKTYDGTGDLEDHVKIFQAAAQVERWHRRIQGSQSDLLSIFYAAKEVRQRPSRNPQYQADGWRDHRGFHIAIQGEAAAASKKKGHTSWKPQDQPKRHVSEQKSDYRGQPREGRGLVGLPPLTRTPKEIFMAEAGKFKPPPSMVTPIEKRCNNKFCDFHNDKGYSTDESHRMLKFPVDGGIVTIRSTILIPAECVTVTTSSKEILKEAKVCQENFKVALHLNFPDQDVAIGGMLSTKGRTELCSLLK</sequence>